<dbReference type="PANTHER" id="PTHR47326">
    <property type="entry name" value="TRANSPOSABLE ELEMENT TC3 TRANSPOSASE-LIKE PROTEIN"/>
    <property type="match status" value="1"/>
</dbReference>
<reference evidence="1" key="1">
    <citation type="submission" date="2021-02" db="EMBL/GenBank/DDBJ databases">
        <authorList>
            <person name="Dougan E. K."/>
            <person name="Rhodes N."/>
            <person name="Thang M."/>
            <person name="Chan C."/>
        </authorList>
    </citation>
    <scope>NUCLEOTIDE SEQUENCE</scope>
</reference>
<dbReference type="Proteomes" id="UP000626109">
    <property type="component" value="Unassembled WGS sequence"/>
</dbReference>
<comment type="caution">
    <text evidence="1">The sequence shown here is derived from an EMBL/GenBank/DDBJ whole genome shotgun (WGS) entry which is preliminary data.</text>
</comment>
<evidence type="ECO:0000313" key="1">
    <source>
        <dbReference type="EMBL" id="CAE8720919.1"/>
    </source>
</evidence>
<dbReference type="InterPro" id="IPR036397">
    <property type="entry name" value="RNaseH_sf"/>
</dbReference>
<dbReference type="PANTHER" id="PTHR47326:SF1">
    <property type="entry name" value="HTH PSQ-TYPE DOMAIN-CONTAINING PROTEIN"/>
    <property type="match status" value="1"/>
</dbReference>
<dbReference type="Gene3D" id="3.30.420.10">
    <property type="entry name" value="Ribonuclease H-like superfamily/Ribonuclease H"/>
    <property type="match status" value="3"/>
</dbReference>
<dbReference type="EMBL" id="CAJNNW010033922">
    <property type="protein sequence ID" value="CAE8720919.1"/>
    <property type="molecule type" value="Genomic_DNA"/>
</dbReference>
<evidence type="ECO:0008006" key="3">
    <source>
        <dbReference type="Google" id="ProtNLM"/>
    </source>
</evidence>
<sequence length="981" mass="110972">MPRKVQKKTAFRHYSGEEKEFLAKWHEEGKTPTEIAELLGRDLSSVFRHVKAMSSKKKAKPVGRPPSLSSKEVDRIVSKAKDLIKVADSKYQVTASMIRTGARLTCCVRTVLDALHSRGLYLHPMREKPVRTEEDEQCRLEFATTYGAKPLSFWAKTVDAYLDNKWFPVYLNARGRAYAAKRTARGSFRSPGDGLAKGHVKPRKNLKVNFGKSVMISAAISGSKVLVWHKVEGQWDAVNASLMYGKLLAPALRKAKPNLKRKFLVLEDNDPSGYKSKLAIATKLEHKINVLELPRRSPDLNPLDYGFWAELNKRMRKQELTFRDTKKETRDEYIERLRQTATRMPAKFCKALVCSLKRRCVDLRAAEGRDFQEVDRIVSKAKDLIKVADSKYQVTASMIRTGARLTCCVRAVLDALHSRGLYLHPMREKPVRTEEDEQCRLEFATTYGARPLSFWAKTVDAYLDNKWFPVYLNARGRAYAAKRTARGSFRAPGDGLAKGHVKPRKNPKVNFGKSVMISAAISGSKVLVWHKVEGQWDAVNASLMYGKLLAPALRKAKPNLKRKFLVLEDNDPSWYKSKLAIATKLEHKINVLELPRRSPDLNPLDYGFWAELNKRMRKQELTFRDTKKETRDEDIERLRQTATRMPAKFCKALVCSLKRRCVDLRAAEGRTLPLGNLDVPRPAANPFVSQAGPPTPGWSASHVHSWLASNGGTLSSDRVGVSLYTGILTSSVGLAIRFDLGQHTQLSNLAPKLFSPWAHRIAFLLSNAAQGAEEDCLSPLLRRGGGAMPSKKKAKPVGRPPSLFSMEVDRIVSKAKDLIKVADSKYQEASLRLEFATTYGSKALSFGRSPWSVNKFSRASGKAKPNLKRKFLVLEDNDPSGYKSKLAIATKLEHKINVLELPRRSPDLNPLDYGFWAELNKRMRKQELTFRDTKRETRDEYIERLRQTATRMPAKFCKALVCSLKRRCVDLRAAEGRDFQE</sequence>
<gene>
    <name evidence="1" type="ORF">PGLA2088_LOCUS41611</name>
</gene>
<organism evidence="1 2">
    <name type="scientific">Polarella glacialis</name>
    <name type="common">Dinoflagellate</name>
    <dbReference type="NCBI Taxonomy" id="89957"/>
    <lineage>
        <taxon>Eukaryota</taxon>
        <taxon>Sar</taxon>
        <taxon>Alveolata</taxon>
        <taxon>Dinophyceae</taxon>
        <taxon>Suessiales</taxon>
        <taxon>Suessiaceae</taxon>
        <taxon>Polarella</taxon>
    </lineage>
</organism>
<accession>A0A813L235</accession>
<evidence type="ECO:0000313" key="2">
    <source>
        <dbReference type="Proteomes" id="UP000626109"/>
    </source>
</evidence>
<dbReference type="GO" id="GO:0003676">
    <property type="term" value="F:nucleic acid binding"/>
    <property type="evidence" value="ECO:0007669"/>
    <property type="project" value="InterPro"/>
</dbReference>
<proteinExistence type="predicted"/>
<protein>
    <recommendedName>
        <fullName evidence="3">Transposase</fullName>
    </recommendedName>
</protein>
<dbReference type="AlphaFoldDB" id="A0A813L235"/>
<name>A0A813L235_POLGL</name>